<dbReference type="NCBIfam" id="TIGR01908">
    <property type="entry name" value="cas_CXXC_CXXC"/>
    <property type="match status" value="1"/>
</dbReference>
<comment type="caution">
    <text evidence="1">The sequence shown here is derived from an EMBL/GenBank/DDBJ whole genome shotgun (WGS) entry which is preliminary data.</text>
</comment>
<dbReference type="AlphaFoldDB" id="A0AB34R7V2"/>
<proteinExistence type="predicted"/>
<evidence type="ECO:0000313" key="2">
    <source>
        <dbReference type="Proteomes" id="UP000031937"/>
    </source>
</evidence>
<evidence type="ECO:0008006" key="3">
    <source>
        <dbReference type="Google" id="ProtNLM"/>
    </source>
</evidence>
<evidence type="ECO:0000313" key="1">
    <source>
        <dbReference type="EMBL" id="KIO43542.1"/>
    </source>
</evidence>
<gene>
    <name evidence="1" type="ORF">IE90_10455</name>
</gene>
<sequence length="467" mass="54707">MNQQIENVNYRWLTEPTGDPFVDAGGYALEEFAKRYPDKDILELIEEVSKIYVNRWDANIYNFFLNSKITQSAFKGGRKIEETMKYFRELIEGKGAIGKGICRITGQKTELFPAGRNNSILSGSGTFVNFHNTFEAGIMVSKEVLIRNHFVPLACMSLQGRIALIHSNDNKLTAFFAATNCSENLHALAINVSEGILKSKYRAPTTALFRFIDKVFGDSEREYEIRNYSLLLYHFTNFSTSPDVKIYTLPATLFRFYAFTQRGEYKEDWNRFVEAYYRNSEYKGAKYNESTRNFDFEKKDKIENINCVEYQTWFNRIYECLLNEESILPYIRNWSEKHDFNIEIVKKYLTLIRNMKQEAQKKLLQLADFVIEIEGKDRIGKCIQQIKNAKTSSALSRFLINKVLPKNMELKNPPIITVEEYCLYLFPEDVYWRDVRDVFLIAIYQRLHEKGIYLNAEDIDDDDNINE</sequence>
<protein>
    <recommendedName>
        <fullName evidence="3">Type I-B CRISPR-associated protein Cas8b1/Cst1</fullName>
    </recommendedName>
</protein>
<dbReference type="InterPro" id="IPR010180">
    <property type="entry name" value="CRISPR-assoc_prot_CXXC-CXXC"/>
</dbReference>
<reference evidence="1 2" key="1">
    <citation type="submission" date="2014-07" db="EMBL/GenBank/DDBJ databases">
        <title>Porphyromonadaceae bacterium OUH 334697 = ATCC BAA-2682 = DSM 28341 draft genome.</title>
        <authorList>
            <person name="Sydenham T.V."/>
            <person name="Hasman H."/>
            <person name="Justesen U.S."/>
        </authorList>
    </citation>
    <scope>NUCLEOTIDE SEQUENCE [LARGE SCALE GENOMIC DNA]</scope>
    <source>
        <strain evidence="1 2">OUH 334697</strain>
    </source>
</reference>
<dbReference type="Proteomes" id="UP000031937">
    <property type="component" value="Unassembled WGS sequence"/>
</dbReference>
<accession>A0AB34R7V2</accession>
<name>A0AB34R7V2_9PORP</name>
<organism evidence="1 2">
    <name type="scientific">Sanguibacteroides justesenii</name>
    <dbReference type="NCBI Taxonomy" id="1547597"/>
    <lineage>
        <taxon>Bacteria</taxon>
        <taxon>Pseudomonadati</taxon>
        <taxon>Bacteroidota</taxon>
        <taxon>Bacteroidia</taxon>
        <taxon>Bacteroidales</taxon>
        <taxon>Porphyromonadaceae</taxon>
        <taxon>Sanguibacteroides</taxon>
    </lineage>
</organism>
<dbReference type="EMBL" id="JPIT01000031">
    <property type="protein sequence ID" value="KIO43542.1"/>
    <property type="molecule type" value="Genomic_DNA"/>
</dbReference>
<dbReference type="RefSeq" id="WP_041503750.1">
    <property type="nucleotide sequence ID" value="NZ_JPIT01000031.1"/>
</dbReference>